<keyword evidence="4" id="KW-0732">Signal</keyword>
<dbReference type="GeneID" id="110976019"/>
<dbReference type="RefSeq" id="XP_022084631.1">
    <property type="nucleotide sequence ID" value="XM_022228939.1"/>
</dbReference>
<dbReference type="RefSeq" id="XP_022084632.1">
    <property type="nucleotide sequence ID" value="XM_022228940.1"/>
</dbReference>
<evidence type="ECO:0000313" key="6">
    <source>
        <dbReference type="Proteomes" id="UP000694845"/>
    </source>
</evidence>
<evidence type="ECO:0000313" key="9">
    <source>
        <dbReference type="RefSeq" id="XP_022084632.1"/>
    </source>
</evidence>
<gene>
    <name evidence="7 8 9 10 11 12" type="primary">LOC110976019</name>
</gene>
<evidence type="ECO:0000313" key="12">
    <source>
        <dbReference type="RefSeq" id="XP_022084635.1"/>
    </source>
</evidence>
<dbReference type="KEGG" id="aplc:110976019"/>
<evidence type="ECO:0000256" key="1">
    <source>
        <dbReference type="ARBA" id="ARBA00004613"/>
    </source>
</evidence>
<dbReference type="GO" id="GO:0005576">
    <property type="term" value="C:extracellular region"/>
    <property type="evidence" value="ECO:0007669"/>
    <property type="project" value="UniProtKB-SubCell"/>
</dbReference>
<keyword evidence="6" id="KW-1185">Reference proteome</keyword>
<evidence type="ECO:0000256" key="4">
    <source>
        <dbReference type="ARBA" id="ARBA00022729"/>
    </source>
</evidence>
<feature type="domain" description="FAM69 protein-kinase" evidence="5">
    <location>
        <begin position="281"/>
        <end position="487"/>
    </location>
</feature>
<evidence type="ECO:0000313" key="7">
    <source>
        <dbReference type="RefSeq" id="XP_022084630.1"/>
    </source>
</evidence>
<proteinExistence type="inferred from homology"/>
<protein>
    <submittedName>
        <fullName evidence="7 8">Deleted in autism protein 1 homolog isoform X1</fullName>
    </submittedName>
</protein>
<evidence type="ECO:0000313" key="11">
    <source>
        <dbReference type="RefSeq" id="XP_022084634.1"/>
    </source>
</evidence>
<name>A0A8B7XWK2_ACAPL</name>
<evidence type="ECO:0000256" key="3">
    <source>
        <dbReference type="ARBA" id="ARBA00022525"/>
    </source>
</evidence>
<dbReference type="InterPro" id="IPR022049">
    <property type="entry name" value="FAM69_kinase_dom"/>
</dbReference>
<dbReference type="Proteomes" id="UP000694845">
    <property type="component" value="Unplaced"/>
</dbReference>
<accession>A0A8B7XWK2</accession>
<dbReference type="RefSeq" id="XP_022084633.1">
    <property type="nucleotide sequence ID" value="XM_022228941.1"/>
</dbReference>
<comment type="similarity">
    <text evidence="2">Belongs to the DIPK family.</text>
</comment>
<dbReference type="RefSeq" id="XP_022084634.1">
    <property type="nucleotide sequence ID" value="XM_022228942.1"/>
</dbReference>
<sequence>MLPFRVRRRMSLLLGLLLCSLVCVQFFNLGLGSFERTAKDFQNLALPTSQDPWNFGMWKESQTRGESVASKDFSAKDFGVGVQQYARQASKGDGVEEKAGGKEQSLEMASRISSQAFRHFSKVSPAVLQEEKCPGCYGTTLCDKFYAGNITLDMETPGHAQSKGVFFGRMEGQQVVGKHLANPSEFKRLDHFVCQNSSRRIRPNQSCDVSWDILHSHLSSRMALEVEYIRKDAYKVAQTTASSLGLVLCASERFLAQLKDLYGLNRWTRDYSPEIATLMTSLLLNPEGLLLKFFHQYVPELQKYFPAYLGECGRMIVVAEAGVPLSEYLNASWDVRADLARQILQMIHDFQNASSDWMVIFADFSYDNFAVTADGHIQLLDLEDIMIIDKRDISPGQKHKSACDEECFVTFTKSLFQTGGQDCRVVPQYSQVMLLFACHKLLSDLDSTKYLRHFYDEKEKQVSTVGLLHDIPEILEPNMSNLLYSCVFESAPGQRIQSANILKRLLEATGRGYMRS</sequence>
<comment type="subcellular location">
    <subcellularLocation>
        <location evidence="1">Secreted</location>
    </subcellularLocation>
</comment>
<evidence type="ECO:0000259" key="5">
    <source>
        <dbReference type="Pfam" id="PF12260"/>
    </source>
</evidence>
<reference evidence="7 8" key="1">
    <citation type="submission" date="2025-04" db="UniProtKB">
        <authorList>
            <consortium name="RefSeq"/>
        </authorList>
    </citation>
    <scope>IDENTIFICATION</scope>
</reference>
<dbReference type="RefSeq" id="XP_022084630.1">
    <property type="nucleotide sequence ID" value="XM_022228938.1"/>
</dbReference>
<dbReference type="PANTHER" id="PTHR32073:SF10">
    <property type="entry name" value="FAM69 PROTEIN-KINASE DOMAIN-CONTAINING PROTEIN"/>
    <property type="match status" value="1"/>
</dbReference>
<dbReference type="InterPro" id="IPR020519">
    <property type="entry name" value="DIPK2A/B"/>
</dbReference>
<evidence type="ECO:0000256" key="2">
    <source>
        <dbReference type="ARBA" id="ARBA00006338"/>
    </source>
</evidence>
<dbReference type="AlphaFoldDB" id="A0A8B7XWK2"/>
<dbReference type="RefSeq" id="XP_022084635.1">
    <property type="nucleotide sequence ID" value="XM_022228943.1"/>
</dbReference>
<keyword evidence="3" id="KW-0964">Secreted</keyword>
<evidence type="ECO:0000313" key="10">
    <source>
        <dbReference type="RefSeq" id="XP_022084633.1"/>
    </source>
</evidence>
<dbReference type="OMA" id="AWRITQE"/>
<dbReference type="OrthoDB" id="10035316at2759"/>
<organism evidence="6 9">
    <name type="scientific">Acanthaster planci</name>
    <name type="common">Crown-of-thorns starfish</name>
    <dbReference type="NCBI Taxonomy" id="133434"/>
    <lineage>
        <taxon>Eukaryota</taxon>
        <taxon>Metazoa</taxon>
        <taxon>Echinodermata</taxon>
        <taxon>Eleutherozoa</taxon>
        <taxon>Asterozoa</taxon>
        <taxon>Asteroidea</taxon>
        <taxon>Valvatacea</taxon>
        <taxon>Valvatida</taxon>
        <taxon>Acanthasteridae</taxon>
        <taxon>Acanthaster</taxon>
    </lineage>
</organism>
<dbReference type="Pfam" id="PF12260">
    <property type="entry name" value="PIP49_C"/>
    <property type="match status" value="1"/>
</dbReference>
<dbReference type="PANTHER" id="PTHR32073">
    <property type="entry name" value="GH11358P"/>
    <property type="match status" value="1"/>
</dbReference>
<evidence type="ECO:0000313" key="8">
    <source>
        <dbReference type="RefSeq" id="XP_022084631.1"/>
    </source>
</evidence>